<reference evidence="3" key="1">
    <citation type="submission" date="2021-02" db="EMBL/GenBank/DDBJ databases">
        <authorList>
            <person name="Nowell W R."/>
        </authorList>
    </citation>
    <scope>NUCLEOTIDE SEQUENCE</scope>
</reference>
<evidence type="ECO:0000256" key="1">
    <source>
        <dbReference type="SAM" id="MobiDB-lite"/>
    </source>
</evidence>
<organism evidence="3 4">
    <name type="scientific">Rotaria magnacalcarata</name>
    <dbReference type="NCBI Taxonomy" id="392030"/>
    <lineage>
        <taxon>Eukaryota</taxon>
        <taxon>Metazoa</taxon>
        <taxon>Spiralia</taxon>
        <taxon>Gnathifera</taxon>
        <taxon>Rotifera</taxon>
        <taxon>Eurotatoria</taxon>
        <taxon>Bdelloidea</taxon>
        <taxon>Philodinida</taxon>
        <taxon>Philodinidae</taxon>
        <taxon>Rotaria</taxon>
    </lineage>
</organism>
<feature type="compositionally biased region" description="Acidic residues" evidence="1">
    <location>
        <begin position="146"/>
        <end position="156"/>
    </location>
</feature>
<evidence type="ECO:0000313" key="3">
    <source>
        <dbReference type="EMBL" id="CAF4092105.1"/>
    </source>
</evidence>
<name>A0A819V2L5_9BILA</name>
<dbReference type="Proteomes" id="UP000663866">
    <property type="component" value="Unassembled WGS sequence"/>
</dbReference>
<gene>
    <name evidence="3" type="ORF">OVN521_LOCUS20418</name>
    <name evidence="2" type="ORF">UXM345_LOCUS12680</name>
</gene>
<accession>A0A819V2L5</accession>
<dbReference type="PANTHER" id="PTHR23184:SF9">
    <property type="entry name" value="TETRATRICOPEPTIDE REPEAT PROTEIN 14"/>
    <property type="match status" value="1"/>
</dbReference>
<protein>
    <submittedName>
        <fullName evidence="3">Uncharacterized protein</fullName>
    </submittedName>
</protein>
<feature type="region of interest" description="Disordered" evidence="1">
    <location>
        <begin position="128"/>
        <end position="156"/>
    </location>
</feature>
<dbReference type="EMBL" id="CAJOBF010001336">
    <property type="protein sequence ID" value="CAF3939597.1"/>
    <property type="molecule type" value="Genomic_DNA"/>
</dbReference>
<proteinExistence type="predicted"/>
<dbReference type="EMBL" id="CAJOBG010004035">
    <property type="protein sequence ID" value="CAF4092105.1"/>
    <property type="molecule type" value="Genomic_DNA"/>
</dbReference>
<sequence>MKSLNSCVQEFINHHSSALFPSDNTTDIRRPRLNRFNSASTSSVDIEDEDPNLFVITPPIEYFLDLSSRQRREQFFKLVQPGHYLICHVLTASARDMLVRILCFDDGHRRALHDLKLTATCLLNKSSSKNNSSFRKKNKYDRDAQEVSDDDKDDGEYQSGDFIRACVNHVDIHKEEIQLTIDSSTNQHHPSSKRLGIINEDDLPKHYTLLRRQEEQPQSYEDILQTSKALNNRACVQTLYQRLKKRFDYFHSDNNQVESSNDILHMTLVNSFKNKQIPSDEYYDKLRQKQDHAWAMERQDK</sequence>
<keyword evidence="4" id="KW-1185">Reference proteome</keyword>
<dbReference type="Proteomes" id="UP000663842">
    <property type="component" value="Unassembled WGS sequence"/>
</dbReference>
<evidence type="ECO:0000313" key="4">
    <source>
        <dbReference type="Proteomes" id="UP000663866"/>
    </source>
</evidence>
<evidence type="ECO:0000313" key="2">
    <source>
        <dbReference type="EMBL" id="CAF3939597.1"/>
    </source>
</evidence>
<dbReference type="AlphaFoldDB" id="A0A819V2L5"/>
<dbReference type="PANTHER" id="PTHR23184">
    <property type="entry name" value="TETRATRICOPEPTIDE REPEAT PROTEIN 14"/>
    <property type="match status" value="1"/>
</dbReference>
<comment type="caution">
    <text evidence="3">The sequence shown here is derived from an EMBL/GenBank/DDBJ whole genome shotgun (WGS) entry which is preliminary data.</text>
</comment>
<dbReference type="InterPro" id="IPR039190">
    <property type="entry name" value="TTC14"/>
</dbReference>